<protein>
    <submittedName>
        <fullName evidence="1">Uncharacterized protein</fullName>
    </submittedName>
</protein>
<name>A0A2T8I654_9POAL</name>
<reference evidence="1" key="1">
    <citation type="submission" date="2018-04" db="EMBL/GenBank/DDBJ databases">
        <title>WGS assembly of Panicum hallii.</title>
        <authorList>
            <person name="Lovell J."/>
            <person name="Jenkins J."/>
            <person name="Lowry D."/>
            <person name="Mamidi S."/>
            <person name="Sreedasyam A."/>
            <person name="Weng X."/>
            <person name="Barry K."/>
            <person name="Bonette J."/>
            <person name="Campitelli B."/>
            <person name="Daum C."/>
            <person name="Gordon S."/>
            <person name="Gould B."/>
            <person name="Lipzen A."/>
            <person name="Macqueen A."/>
            <person name="Palacio-Mejia J."/>
            <person name="Plott C."/>
            <person name="Shakirov E."/>
            <person name="Shu S."/>
            <person name="Yoshinaga Y."/>
            <person name="Zane M."/>
            <person name="Rokhsar D."/>
            <person name="Grimwood J."/>
            <person name="Schmutz J."/>
            <person name="Juenger T."/>
        </authorList>
    </citation>
    <scope>NUCLEOTIDE SEQUENCE [LARGE SCALE GENOMIC DNA]</scope>
    <source>
        <strain evidence="1">FIL2</strain>
    </source>
</reference>
<dbReference type="Gramene" id="PVH33158">
    <property type="protein sequence ID" value="PVH33158"/>
    <property type="gene ID" value="PAHAL_9G581600"/>
</dbReference>
<sequence>MGARRPPFTFLLGRCHHECCSCSTDLPSVRVRPSSLDAYLDGRHVPYLRLHTAVSPDS</sequence>
<dbReference type="AlphaFoldDB" id="A0A2T8I654"/>
<gene>
    <name evidence="1" type="ORF">PAHAL_9G581600</name>
</gene>
<dbReference type="EMBL" id="CM008054">
    <property type="protein sequence ID" value="PVH33158.1"/>
    <property type="molecule type" value="Genomic_DNA"/>
</dbReference>
<dbReference type="Proteomes" id="UP000243499">
    <property type="component" value="Chromosome 9"/>
</dbReference>
<accession>A0A2T8I654</accession>
<organism evidence="1">
    <name type="scientific">Panicum hallii</name>
    <dbReference type="NCBI Taxonomy" id="206008"/>
    <lineage>
        <taxon>Eukaryota</taxon>
        <taxon>Viridiplantae</taxon>
        <taxon>Streptophyta</taxon>
        <taxon>Embryophyta</taxon>
        <taxon>Tracheophyta</taxon>
        <taxon>Spermatophyta</taxon>
        <taxon>Magnoliopsida</taxon>
        <taxon>Liliopsida</taxon>
        <taxon>Poales</taxon>
        <taxon>Poaceae</taxon>
        <taxon>PACMAD clade</taxon>
        <taxon>Panicoideae</taxon>
        <taxon>Panicodae</taxon>
        <taxon>Paniceae</taxon>
        <taxon>Panicinae</taxon>
        <taxon>Panicum</taxon>
        <taxon>Panicum sect. Panicum</taxon>
    </lineage>
</organism>
<proteinExistence type="predicted"/>
<evidence type="ECO:0000313" key="1">
    <source>
        <dbReference type="EMBL" id="PVH33158.1"/>
    </source>
</evidence>